<dbReference type="RefSeq" id="XP_001030399.1">
    <property type="nucleotide sequence ID" value="XM_001030399.1"/>
</dbReference>
<organism evidence="2 3">
    <name type="scientific">Tetrahymena thermophila (strain SB210)</name>
    <dbReference type="NCBI Taxonomy" id="312017"/>
    <lineage>
        <taxon>Eukaryota</taxon>
        <taxon>Sar</taxon>
        <taxon>Alveolata</taxon>
        <taxon>Ciliophora</taxon>
        <taxon>Intramacronucleata</taxon>
        <taxon>Oligohymenophorea</taxon>
        <taxon>Hymenostomatida</taxon>
        <taxon>Tetrahymenina</taxon>
        <taxon>Tetrahymenidae</taxon>
        <taxon>Tetrahymena</taxon>
    </lineage>
</organism>
<dbReference type="InterPro" id="IPR013869">
    <property type="entry name" value="DUF1757"/>
</dbReference>
<dbReference type="Pfam" id="PF08560">
    <property type="entry name" value="DUF1757"/>
    <property type="match status" value="1"/>
</dbReference>
<sequence>MVLNLLTISSSPQGIQNPNPIVYAHCTLKGLQAGIFLGSVTGAIVNLYQMYYTKAEKNFNWLRVGKYARNSIIPFIFIINKMCYDRLSTSDLQKNQSRAYRIHKNQGQNLVDDLSLGGFFGGAAFGAIQGQKSLSYLLITASLGALSGLMLDFGIVFGKTISNRH</sequence>
<reference evidence="3" key="1">
    <citation type="journal article" date="2006" name="PLoS Biol.">
        <title>Macronuclear genome sequence of the ciliate Tetrahymena thermophila, a model eukaryote.</title>
        <authorList>
            <person name="Eisen J.A."/>
            <person name="Coyne R.S."/>
            <person name="Wu M."/>
            <person name="Wu D."/>
            <person name="Thiagarajan M."/>
            <person name="Wortman J.R."/>
            <person name="Badger J.H."/>
            <person name="Ren Q."/>
            <person name="Amedeo P."/>
            <person name="Jones K.M."/>
            <person name="Tallon L.J."/>
            <person name="Delcher A.L."/>
            <person name="Salzberg S.L."/>
            <person name="Silva J.C."/>
            <person name="Haas B.J."/>
            <person name="Majoros W.H."/>
            <person name="Farzad M."/>
            <person name="Carlton J.M."/>
            <person name="Smith R.K. Jr."/>
            <person name="Garg J."/>
            <person name="Pearlman R.E."/>
            <person name="Karrer K.M."/>
            <person name="Sun L."/>
            <person name="Manning G."/>
            <person name="Elde N.C."/>
            <person name="Turkewitz A.P."/>
            <person name="Asai D.J."/>
            <person name="Wilkes D.E."/>
            <person name="Wang Y."/>
            <person name="Cai H."/>
            <person name="Collins K."/>
            <person name="Stewart B.A."/>
            <person name="Lee S.R."/>
            <person name="Wilamowska K."/>
            <person name="Weinberg Z."/>
            <person name="Ruzzo W.L."/>
            <person name="Wloga D."/>
            <person name="Gaertig J."/>
            <person name="Frankel J."/>
            <person name="Tsao C.-C."/>
            <person name="Gorovsky M.A."/>
            <person name="Keeling P.J."/>
            <person name="Waller R.F."/>
            <person name="Patron N.J."/>
            <person name="Cherry J.M."/>
            <person name="Stover N.A."/>
            <person name="Krieger C.J."/>
            <person name="del Toro C."/>
            <person name="Ryder H.F."/>
            <person name="Williamson S.C."/>
            <person name="Barbeau R.A."/>
            <person name="Hamilton E.P."/>
            <person name="Orias E."/>
        </authorList>
    </citation>
    <scope>NUCLEOTIDE SEQUENCE [LARGE SCALE GENOMIC DNA]</scope>
    <source>
        <strain evidence="3">SB210</strain>
    </source>
</reference>
<dbReference type="HOGENOM" id="CLU_1614149_0_0_1"/>
<feature type="transmembrane region" description="Helical" evidence="1">
    <location>
        <begin position="134"/>
        <end position="157"/>
    </location>
</feature>
<dbReference type="KEGG" id="tet:TTHERM_01085670"/>
<keyword evidence="1" id="KW-1133">Transmembrane helix</keyword>
<dbReference type="EMBL" id="GG662500">
    <property type="protein sequence ID" value="EAR82736.1"/>
    <property type="molecule type" value="Genomic_DNA"/>
</dbReference>
<name>Q22BQ3_TETTS</name>
<dbReference type="OrthoDB" id="322748at2759"/>
<keyword evidence="1 2" id="KW-0812">Transmembrane</keyword>
<proteinExistence type="predicted"/>
<dbReference type="AlphaFoldDB" id="Q22BQ3"/>
<protein>
    <submittedName>
        <fullName evidence="2">Transmembrane protein, putative</fullName>
    </submittedName>
</protein>
<accession>Q22BQ3</accession>
<dbReference type="OMA" id="LNYWTIS"/>
<evidence type="ECO:0000313" key="3">
    <source>
        <dbReference type="Proteomes" id="UP000009168"/>
    </source>
</evidence>
<keyword evidence="3" id="KW-1185">Reference proteome</keyword>
<dbReference type="InParanoid" id="Q22BQ3"/>
<keyword evidence="1" id="KW-0472">Membrane</keyword>
<gene>
    <name evidence="2" type="ORF">TTHERM_01085670</name>
</gene>
<evidence type="ECO:0000313" key="2">
    <source>
        <dbReference type="EMBL" id="EAR82736.1"/>
    </source>
</evidence>
<evidence type="ECO:0000256" key="1">
    <source>
        <dbReference type="SAM" id="Phobius"/>
    </source>
</evidence>
<dbReference type="GeneID" id="7823078"/>
<dbReference type="Proteomes" id="UP000009168">
    <property type="component" value="Unassembled WGS sequence"/>
</dbReference>